<evidence type="ECO:0000256" key="21">
    <source>
        <dbReference type="ARBA" id="ARBA00029985"/>
    </source>
</evidence>
<dbReference type="InterPro" id="IPR001222">
    <property type="entry name" value="Znf_TFIIS"/>
</dbReference>
<evidence type="ECO:0000256" key="12">
    <source>
        <dbReference type="ARBA" id="ARBA00022679"/>
    </source>
</evidence>
<evidence type="ECO:0000259" key="33">
    <source>
        <dbReference type="PROSITE" id="PS51163"/>
    </source>
</evidence>
<evidence type="ECO:0000256" key="24">
    <source>
        <dbReference type="ARBA" id="ARBA00054653"/>
    </source>
</evidence>
<feature type="region of interest" description="Disordered" evidence="30">
    <location>
        <begin position="233"/>
        <end position="255"/>
    </location>
</feature>
<comment type="subcellular location">
    <subcellularLocation>
        <location evidence="3">Cell membrane</location>
        <topology evidence="3">Peripheral membrane protein</topology>
    </subcellularLocation>
    <subcellularLocation>
        <location evidence="4">Cytoplasm</location>
    </subcellularLocation>
    <subcellularLocation>
        <location evidence="2">Mitochondrion</location>
    </subcellularLocation>
    <subcellularLocation>
        <location evidence="1">Nucleus</location>
    </subcellularLocation>
</comment>
<dbReference type="InterPro" id="IPR036286">
    <property type="entry name" value="LexA/Signal_pep-like_sf"/>
</dbReference>
<keyword evidence="10 29" id="KW-0240">DNA-directed RNA polymerase</keyword>
<comment type="subunit">
    <text evidence="26">Interacts with RSC1A1.</text>
</comment>
<feature type="domain" description="YrdC-like" evidence="33">
    <location>
        <begin position="278"/>
        <end position="468"/>
    </location>
</feature>
<evidence type="ECO:0000256" key="5">
    <source>
        <dbReference type="ARBA" id="ARBA00007663"/>
    </source>
</evidence>
<dbReference type="SUPFAM" id="SSF55821">
    <property type="entry name" value="YrdC/RibB"/>
    <property type="match status" value="1"/>
</dbReference>
<keyword evidence="13 29" id="KW-0479">Metal-binding</keyword>
<evidence type="ECO:0000256" key="11">
    <source>
        <dbReference type="ARBA" id="ARBA00022490"/>
    </source>
</evidence>
<protein>
    <recommendedName>
        <fullName evidence="8">DNA-directed RNA polymerase III subunit RPC10</fullName>
        <ecNumber evidence="6">2.7.7.87</ecNumber>
    </recommendedName>
    <alternativeName>
        <fullName evidence="27">DNA-directed RNA polymerase III subunit K</fullName>
    </alternativeName>
    <alternativeName>
        <fullName evidence="21">RNA polymerase III subunit C11</fullName>
    </alternativeName>
    <alternativeName>
        <fullName evidence="7">Threonylcarbamoyl-AMP synthase</fullName>
    </alternativeName>
</protein>
<dbReference type="PANTHER" id="PTHR17490:SF10">
    <property type="entry name" value="THREONYLCARBAMOYL-AMP SYNTHASE"/>
    <property type="match status" value="1"/>
</dbReference>
<evidence type="ECO:0000256" key="17">
    <source>
        <dbReference type="ARBA" id="ARBA00023128"/>
    </source>
</evidence>
<proteinExistence type="inferred from homology"/>
<comment type="function">
    <text evidence="25">Cytoplasmic and mitochondrial threonylcarbamoyl-AMP synthase required for the formation of a threonylcarbamoyl group on adenosine at position 37 (t(6)A37) in tRNAs that read codons beginning with adenine. Catalyzes the conversion of L-threonine, HCO(3)(-)/CO(2) and ATP to give threonylcarbamoyl-AMP (TC-AMP) as the acyladenylate intermediate, with the release of diphosphate. Participates in t(6)A37 formation in cytoplasmic and mitochondrial tRNAs. May regulate the activity of some transporters.</text>
</comment>
<accession>A0A182UHI7</accession>
<keyword evidence="20" id="KW-0539">Nucleus</keyword>
<dbReference type="EnsemblMetazoa" id="AMEC020515-RA">
    <property type="protein sequence ID" value="AMEC020515-PA"/>
    <property type="gene ID" value="AMEC020515"/>
</dbReference>
<evidence type="ECO:0000256" key="23">
    <source>
        <dbReference type="ARBA" id="ARBA00048366"/>
    </source>
</evidence>
<comment type="function">
    <text evidence="24">Core component of RNA polymerase III (Pol III) which synthesizes small non-coding RNAs using the four ribonucleoside triphosphates as substrates. Can mediate Pol I proofreading of the nascent RNA transcript. Anchors into the Pol III active site to constantly monitor transcription fidelity, cleaves mis-incorporated 5'-ribonucleotides and restarts the transcription process. Once Pol III reaches the poly(dT) termination signal, can induce Pol III clamp opening and transcription termination. Pol III plays an important role in sensing and limiting infection by intracellular bacteria and DNA viruses. Acts as a nuclear and cytosolic DNA sensor involved in innate immune response. Can sense non-self dsDNA that serves as template for transcription into dsRNA. The non-self RNA polymerase III transcripts, such as Epstein-Barr virus-encoded RNAs (EBERs) induce type I interferon and NF-kappa-B through the RIG-I pathway.</text>
</comment>
<keyword evidence="31" id="KW-0732">Signal</keyword>
<evidence type="ECO:0000256" key="18">
    <source>
        <dbReference type="ARBA" id="ARBA00023136"/>
    </source>
</evidence>
<evidence type="ECO:0000256" key="28">
    <source>
        <dbReference type="PROSITE-ProRule" id="PRU00472"/>
    </source>
</evidence>
<keyword evidence="11" id="KW-0963">Cytoplasm</keyword>
<dbReference type="GO" id="GO:0004252">
    <property type="term" value="F:serine-type endopeptidase activity"/>
    <property type="evidence" value="ECO:0007669"/>
    <property type="project" value="InterPro"/>
</dbReference>
<dbReference type="Pfam" id="PF01096">
    <property type="entry name" value="Zn_ribbon_TFIIS"/>
    <property type="match status" value="1"/>
</dbReference>
<dbReference type="Pfam" id="PF01300">
    <property type="entry name" value="Sua5_yciO_yrdC"/>
    <property type="match status" value="1"/>
</dbReference>
<dbReference type="GO" id="GO:0000049">
    <property type="term" value="F:tRNA binding"/>
    <property type="evidence" value="ECO:0007669"/>
    <property type="project" value="TreeGrafter"/>
</dbReference>
<dbReference type="GO" id="GO:0006383">
    <property type="term" value="P:transcription by RNA polymerase III"/>
    <property type="evidence" value="ECO:0007669"/>
    <property type="project" value="UniProtKB-ARBA"/>
</dbReference>
<dbReference type="GO" id="GO:0008270">
    <property type="term" value="F:zinc ion binding"/>
    <property type="evidence" value="ECO:0007669"/>
    <property type="project" value="UniProtKB-KW"/>
</dbReference>
<dbReference type="VEuPathDB" id="VectorBase:AMEC020515"/>
<dbReference type="EC" id="2.7.7.87" evidence="6"/>
<dbReference type="Gene3D" id="2.20.25.10">
    <property type="match status" value="1"/>
</dbReference>
<organism evidence="34 35">
    <name type="scientific">Anopheles melas</name>
    <dbReference type="NCBI Taxonomy" id="34690"/>
    <lineage>
        <taxon>Eukaryota</taxon>
        <taxon>Metazoa</taxon>
        <taxon>Ecdysozoa</taxon>
        <taxon>Arthropoda</taxon>
        <taxon>Hexapoda</taxon>
        <taxon>Insecta</taxon>
        <taxon>Pterygota</taxon>
        <taxon>Neoptera</taxon>
        <taxon>Endopterygota</taxon>
        <taxon>Diptera</taxon>
        <taxon>Nematocera</taxon>
        <taxon>Culicoidea</taxon>
        <taxon>Culicidae</taxon>
        <taxon>Anophelinae</taxon>
        <taxon>Anopheles</taxon>
    </lineage>
</organism>
<evidence type="ECO:0000256" key="13">
    <source>
        <dbReference type="ARBA" id="ARBA00022723"/>
    </source>
</evidence>
<feature type="chain" id="PRO_5008138176" description="DNA-directed RNA polymerase III subunit RPC10" evidence="31">
    <location>
        <begin position="22"/>
        <end position="485"/>
    </location>
</feature>
<keyword evidence="35" id="KW-1185">Reference proteome</keyword>
<keyword evidence="14 28" id="KW-0863">Zinc-finger</keyword>
<comment type="catalytic activity">
    <reaction evidence="23">
        <text>L-threonine + hydrogencarbonate + ATP = L-threonylcarbamoyladenylate + diphosphate + H2O</text>
        <dbReference type="Rhea" id="RHEA:36407"/>
        <dbReference type="ChEBI" id="CHEBI:15377"/>
        <dbReference type="ChEBI" id="CHEBI:17544"/>
        <dbReference type="ChEBI" id="CHEBI:30616"/>
        <dbReference type="ChEBI" id="CHEBI:33019"/>
        <dbReference type="ChEBI" id="CHEBI:57926"/>
        <dbReference type="ChEBI" id="CHEBI:73682"/>
        <dbReference type="EC" id="2.7.7.87"/>
    </reaction>
</comment>
<evidence type="ECO:0000256" key="10">
    <source>
        <dbReference type="ARBA" id="ARBA00022478"/>
    </source>
</evidence>
<dbReference type="SMART" id="SM00661">
    <property type="entry name" value="RPOL9"/>
    <property type="match status" value="1"/>
</dbReference>
<evidence type="ECO:0000256" key="16">
    <source>
        <dbReference type="ARBA" id="ARBA00022946"/>
    </source>
</evidence>
<evidence type="ECO:0000256" key="25">
    <source>
        <dbReference type="ARBA" id="ARBA00058524"/>
    </source>
</evidence>
<dbReference type="CDD" id="cd10509">
    <property type="entry name" value="Zn-ribbon_RPC11"/>
    <property type="match status" value="1"/>
</dbReference>
<comment type="subunit">
    <text evidence="22">Component of the RNA polymerase III complex consisting of 17 subunits: a ten-subunit horseshoe-shaped catalytic core composed of POLR3A/RPC1, POLR3B/RPC2, POLR1C/RPAC1, POLR1D/RPAC2, POLR3K/RPC10, POLR2E/RPABC1, POLR2F/RPABC2, POLR2H/RPABC3, POLR2K/RPABC4 and POLR2L/RPABC5; a mobile stalk composed of two subunits POLR3H/RPC8 and CRCP/RPC9, protruding from the core and functioning primarily in transcription initiation; and additional subunits homologous to general transcription factors of the RNA polymerase II machinery, POLR3C/RPC3-POLR3F/RPC6-POLR3G/RPC7 heterotrimer required for transcription initiation and POLR3D/RPC4-POLR3E/RPC5 heterodimer involved in both transcription initiation and termination.</text>
</comment>
<evidence type="ECO:0000256" key="27">
    <source>
        <dbReference type="ARBA" id="ARBA00078854"/>
    </source>
</evidence>
<evidence type="ECO:0000256" key="6">
    <source>
        <dbReference type="ARBA" id="ARBA00012584"/>
    </source>
</evidence>
<keyword evidence="15" id="KW-0862">Zinc</keyword>
<feature type="signal peptide" evidence="31">
    <location>
        <begin position="1"/>
        <end position="21"/>
    </location>
</feature>
<evidence type="ECO:0000256" key="30">
    <source>
        <dbReference type="SAM" id="MobiDB-lite"/>
    </source>
</evidence>
<dbReference type="Pfam" id="PF02150">
    <property type="entry name" value="Zn_ribbon_RPB9"/>
    <property type="match status" value="1"/>
</dbReference>
<dbReference type="InterPro" id="IPR019533">
    <property type="entry name" value="Peptidase_S26"/>
</dbReference>
<name>A0A182UHI7_9DIPT</name>
<dbReference type="Proteomes" id="UP000075902">
    <property type="component" value="Unassembled WGS sequence"/>
</dbReference>
<dbReference type="CDD" id="cd06530">
    <property type="entry name" value="S26_SPase_I"/>
    <property type="match status" value="1"/>
</dbReference>
<dbReference type="InterPro" id="IPR050156">
    <property type="entry name" value="TC-AMP_synthase_SUA5"/>
</dbReference>
<dbReference type="NCBIfam" id="TIGR00057">
    <property type="entry name" value="L-threonylcarbamoyladenylate synthase"/>
    <property type="match status" value="1"/>
</dbReference>
<evidence type="ECO:0000256" key="19">
    <source>
        <dbReference type="ARBA" id="ARBA00023163"/>
    </source>
</evidence>
<dbReference type="GO" id="GO:0006465">
    <property type="term" value="P:signal peptide processing"/>
    <property type="evidence" value="ECO:0007669"/>
    <property type="project" value="InterPro"/>
</dbReference>
<dbReference type="SMART" id="SM00440">
    <property type="entry name" value="ZnF_C2C2"/>
    <property type="match status" value="1"/>
</dbReference>
<dbReference type="GO" id="GO:0005666">
    <property type="term" value="C:RNA polymerase III complex"/>
    <property type="evidence" value="ECO:0007669"/>
    <property type="project" value="UniProtKB-ARBA"/>
</dbReference>
<feature type="compositionally biased region" description="Basic residues" evidence="30">
    <location>
        <begin position="234"/>
        <end position="243"/>
    </location>
</feature>
<dbReference type="GO" id="GO:0061710">
    <property type="term" value="F:L-threonylcarbamoyladenylate synthase"/>
    <property type="evidence" value="ECO:0007669"/>
    <property type="project" value="UniProtKB-EC"/>
</dbReference>
<keyword evidence="19 29" id="KW-0804">Transcription</keyword>
<feature type="domain" description="TFIIS-type" evidence="32">
    <location>
        <begin position="181"/>
        <end position="239"/>
    </location>
</feature>
<dbReference type="Gene3D" id="3.90.870.10">
    <property type="entry name" value="DHBP synthase"/>
    <property type="match status" value="1"/>
</dbReference>
<evidence type="ECO:0000256" key="9">
    <source>
        <dbReference type="ARBA" id="ARBA00022475"/>
    </source>
</evidence>
<keyword evidence="16" id="KW-0809">Transit peptide</keyword>
<reference evidence="35" key="1">
    <citation type="submission" date="2014-01" db="EMBL/GenBank/DDBJ databases">
        <title>The Genome Sequence of Anopheles melas CM1001059_A (V2).</title>
        <authorList>
            <consortium name="The Broad Institute Genomics Platform"/>
            <person name="Neafsey D.E."/>
            <person name="Besansky N."/>
            <person name="Howell P."/>
            <person name="Walton C."/>
            <person name="Young S.K."/>
            <person name="Zeng Q."/>
            <person name="Gargeya S."/>
            <person name="Fitzgerald M."/>
            <person name="Haas B."/>
            <person name="Abouelleil A."/>
            <person name="Allen A.W."/>
            <person name="Alvarado L."/>
            <person name="Arachchi H.M."/>
            <person name="Berlin A.M."/>
            <person name="Chapman S.B."/>
            <person name="Gainer-Dewar J."/>
            <person name="Goldberg J."/>
            <person name="Griggs A."/>
            <person name="Gujja S."/>
            <person name="Hansen M."/>
            <person name="Howarth C."/>
            <person name="Imamovic A."/>
            <person name="Ireland A."/>
            <person name="Larimer J."/>
            <person name="McCowan C."/>
            <person name="Murphy C."/>
            <person name="Pearson M."/>
            <person name="Poon T.W."/>
            <person name="Priest M."/>
            <person name="Roberts A."/>
            <person name="Saif S."/>
            <person name="Shea T."/>
            <person name="Sisk P."/>
            <person name="Sykes S."/>
            <person name="Wortman J."/>
            <person name="Nusbaum C."/>
            <person name="Birren B."/>
        </authorList>
    </citation>
    <scope>NUCLEOTIDE SEQUENCE [LARGE SCALE GENOMIC DNA]</scope>
    <source>
        <strain evidence="35">CM1001059</strain>
    </source>
</reference>
<dbReference type="FunFam" id="3.90.870.10:FF:000007">
    <property type="entry name" value="YrdC N6-threonylcarbamoyltransferase domain containing"/>
    <property type="match status" value="1"/>
</dbReference>
<dbReference type="Gene3D" id="2.10.109.10">
    <property type="entry name" value="Umud Fragment, subunit A"/>
    <property type="match status" value="1"/>
</dbReference>
<dbReference type="InterPro" id="IPR019761">
    <property type="entry name" value="DNA-dir_RNA_pol-M_15_CS"/>
</dbReference>
<evidence type="ECO:0000313" key="34">
    <source>
        <dbReference type="EnsemblMetazoa" id="AMEC020515-PA"/>
    </source>
</evidence>
<comment type="similarity">
    <text evidence="29">Belongs to the archaeal rpoM/eukaryotic RPA12/RPB9/RPC11 RNA polymerase family.</text>
</comment>
<keyword evidence="12" id="KW-0808">Transferase</keyword>
<evidence type="ECO:0000256" key="4">
    <source>
        <dbReference type="ARBA" id="ARBA00004496"/>
    </source>
</evidence>
<evidence type="ECO:0000256" key="26">
    <source>
        <dbReference type="ARBA" id="ARBA00063146"/>
    </source>
</evidence>
<keyword evidence="9" id="KW-1003">Cell membrane</keyword>
<dbReference type="FunFam" id="2.20.25.10:FF:000005">
    <property type="entry name" value="DNA-directed RNA polymerase subunit"/>
    <property type="match status" value="1"/>
</dbReference>
<evidence type="ECO:0000256" key="3">
    <source>
        <dbReference type="ARBA" id="ARBA00004202"/>
    </source>
</evidence>
<evidence type="ECO:0000256" key="8">
    <source>
        <dbReference type="ARBA" id="ARBA00020093"/>
    </source>
</evidence>
<evidence type="ECO:0000256" key="22">
    <source>
        <dbReference type="ARBA" id="ARBA00044007"/>
    </source>
</evidence>
<dbReference type="SUPFAM" id="SSF51306">
    <property type="entry name" value="LexA/Signal peptidase"/>
    <property type="match status" value="1"/>
</dbReference>
<comment type="similarity">
    <text evidence="5">Belongs to the SUA5 family.</text>
</comment>
<dbReference type="PROSITE" id="PS01030">
    <property type="entry name" value="RNA_POL_M_15KD"/>
    <property type="match status" value="1"/>
</dbReference>
<dbReference type="PANTHER" id="PTHR17490">
    <property type="entry name" value="SUA5"/>
    <property type="match status" value="1"/>
</dbReference>
<dbReference type="GO" id="GO:0005886">
    <property type="term" value="C:plasma membrane"/>
    <property type="evidence" value="ECO:0007669"/>
    <property type="project" value="UniProtKB-SubCell"/>
</dbReference>
<dbReference type="Pfam" id="PF10502">
    <property type="entry name" value="Peptidase_S26"/>
    <property type="match status" value="1"/>
</dbReference>
<sequence>MRFPTFLKSLLLGVPVGVTLLDCVGYVARVEGVSMQPALNPDATVTDYVFLSRWAVRNMDVQRGDIISLISPKDPTQKIIKRVVALQGDVISTLGYKLPYVTVPEGHCWVEGDHTVMLMFCPTCGNLLLVEESTDSLRFSCNTCPYICKIRRTISSRIYPTLKEVDHVMGGSAAWENVDSTDAVCPSCSHNRAYFMQMQTRSADEPMTTFYKCCNQTNIISSVLTRVVVGSMKQTHKHRHSTRTRQNYSDANRRPHSLRYAPKDVSEQESKVISTNRKDAKAIAVAKLQAGEVIAIPTDTVYGLTCSANNPEAIHRLYNIKGRHELKPVAICVASIEDVRQWGETDHLNDELLNELFPGAVTLVVRRSSKLNNPALNPGVANIGIRITENKFIQHVCEAFQQPIALTSANKSSSKSTLNVEEFKQLWCELGAVFDGGQLGLSEEQRAASTVIDLSEPERYKIIRWGVSVEKIIKTVERHNFRAVE</sequence>
<dbReference type="GO" id="GO:0003725">
    <property type="term" value="F:double-stranded RNA binding"/>
    <property type="evidence" value="ECO:0007669"/>
    <property type="project" value="InterPro"/>
</dbReference>
<evidence type="ECO:0000313" key="35">
    <source>
        <dbReference type="Proteomes" id="UP000075902"/>
    </source>
</evidence>
<evidence type="ECO:0000256" key="29">
    <source>
        <dbReference type="RuleBase" id="RU003474"/>
    </source>
</evidence>
<dbReference type="GO" id="GO:0006450">
    <property type="term" value="P:regulation of translational fidelity"/>
    <property type="evidence" value="ECO:0007669"/>
    <property type="project" value="TreeGrafter"/>
</dbReference>
<evidence type="ECO:0000256" key="7">
    <source>
        <dbReference type="ARBA" id="ARBA00015492"/>
    </source>
</evidence>
<evidence type="ECO:0000256" key="20">
    <source>
        <dbReference type="ARBA" id="ARBA00023242"/>
    </source>
</evidence>
<reference evidence="34" key="2">
    <citation type="submission" date="2020-05" db="UniProtKB">
        <authorList>
            <consortium name="EnsemblMetazoa"/>
        </authorList>
    </citation>
    <scope>IDENTIFICATION</scope>
    <source>
        <strain evidence="34">CM1001059</strain>
    </source>
</reference>
<keyword evidence="18" id="KW-0472">Membrane</keyword>
<dbReference type="AlphaFoldDB" id="A0A182UHI7"/>
<dbReference type="GO" id="GO:0005739">
    <property type="term" value="C:mitochondrion"/>
    <property type="evidence" value="ECO:0007669"/>
    <property type="project" value="UniProtKB-SubCell"/>
</dbReference>
<dbReference type="InterPro" id="IPR034014">
    <property type="entry name" value="Zn_ribbon_RPC11_C"/>
</dbReference>
<dbReference type="InterPro" id="IPR017945">
    <property type="entry name" value="DHBP_synth_RibB-like_a/b_dom"/>
</dbReference>
<dbReference type="STRING" id="34690.A0A182UHI7"/>
<evidence type="ECO:0000256" key="2">
    <source>
        <dbReference type="ARBA" id="ARBA00004173"/>
    </source>
</evidence>
<dbReference type="SUPFAM" id="SSF57783">
    <property type="entry name" value="Zinc beta-ribbon"/>
    <property type="match status" value="1"/>
</dbReference>
<evidence type="ECO:0000256" key="31">
    <source>
        <dbReference type="SAM" id="SignalP"/>
    </source>
</evidence>
<dbReference type="PROSITE" id="PS51163">
    <property type="entry name" value="YRDC"/>
    <property type="match status" value="1"/>
</dbReference>
<evidence type="ECO:0000256" key="14">
    <source>
        <dbReference type="ARBA" id="ARBA00022771"/>
    </source>
</evidence>
<dbReference type="InterPro" id="IPR006070">
    <property type="entry name" value="Sua5-like_dom"/>
</dbReference>
<dbReference type="PROSITE" id="PS51133">
    <property type="entry name" value="ZF_TFIIS_2"/>
    <property type="match status" value="1"/>
</dbReference>
<keyword evidence="17" id="KW-0496">Mitochondrion</keyword>
<evidence type="ECO:0000259" key="32">
    <source>
        <dbReference type="PROSITE" id="PS51133"/>
    </source>
</evidence>
<evidence type="ECO:0000256" key="1">
    <source>
        <dbReference type="ARBA" id="ARBA00004123"/>
    </source>
</evidence>
<evidence type="ECO:0000256" key="15">
    <source>
        <dbReference type="ARBA" id="ARBA00022833"/>
    </source>
</evidence>
<dbReference type="InterPro" id="IPR001529">
    <property type="entry name" value="Zn_ribbon_RPB9"/>
</dbReference>